<dbReference type="EMBL" id="JAOCDR010000067">
    <property type="protein sequence ID" value="MDH0657562.1"/>
    <property type="molecule type" value="Genomic_DNA"/>
</dbReference>
<dbReference type="Gene3D" id="3.40.50.720">
    <property type="entry name" value="NAD(P)-binding Rossmann-like Domain"/>
    <property type="match status" value="1"/>
</dbReference>
<proteinExistence type="predicted"/>
<dbReference type="AlphaFoldDB" id="A0AA42IGM9"/>
<dbReference type="PANTHER" id="PTHR48079">
    <property type="entry name" value="PROTEIN YEEZ"/>
    <property type="match status" value="1"/>
</dbReference>
<dbReference type="InterPro" id="IPR001509">
    <property type="entry name" value="Epimerase_deHydtase"/>
</dbReference>
<dbReference type="GO" id="GO:0005737">
    <property type="term" value="C:cytoplasm"/>
    <property type="evidence" value="ECO:0007669"/>
    <property type="project" value="TreeGrafter"/>
</dbReference>
<gene>
    <name evidence="2" type="ORF">N5D11_15845</name>
</gene>
<evidence type="ECO:0000313" key="2">
    <source>
        <dbReference type="EMBL" id="MDH0657562.1"/>
    </source>
</evidence>
<dbReference type="RefSeq" id="WP_279698965.1">
    <property type="nucleotide sequence ID" value="NZ_JAOCDR010000067.1"/>
</dbReference>
<reference evidence="2" key="1">
    <citation type="submission" date="2022-09" db="EMBL/GenBank/DDBJ databases">
        <title>Intensive care unit water sources are persistently colonized with multi-drug resistant bacteria and are the site of extensive horizontal gene transfer of antibiotic resistance genes.</title>
        <authorList>
            <person name="Diorio-Toth L."/>
        </authorList>
    </citation>
    <scope>NUCLEOTIDE SEQUENCE</scope>
    <source>
        <strain evidence="2">GD03851</strain>
    </source>
</reference>
<comment type="caution">
    <text evidence="2">The sequence shown here is derived from an EMBL/GenBank/DDBJ whole genome shotgun (WGS) entry which is preliminary data.</text>
</comment>
<dbReference type="Proteomes" id="UP001161099">
    <property type="component" value="Unassembled WGS sequence"/>
</dbReference>
<accession>A0AA42IGM9</accession>
<evidence type="ECO:0000313" key="3">
    <source>
        <dbReference type="Proteomes" id="UP001161099"/>
    </source>
</evidence>
<dbReference type="SUPFAM" id="SSF51735">
    <property type="entry name" value="NAD(P)-binding Rossmann-fold domains"/>
    <property type="match status" value="1"/>
</dbReference>
<organism evidence="2 3">
    <name type="scientific">Acinetobacter johnsonii</name>
    <dbReference type="NCBI Taxonomy" id="40214"/>
    <lineage>
        <taxon>Bacteria</taxon>
        <taxon>Pseudomonadati</taxon>
        <taxon>Pseudomonadota</taxon>
        <taxon>Gammaproteobacteria</taxon>
        <taxon>Moraxellales</taxon>
        <taxon>Moraxellaceae</taxon>
        <taxon>Acinetobacter</taxon>
    </lineage>
</organism>
<sequence length="271" mass="30771">MHILFIGYGKTSQRVAKQLFQQGHQITTISRSPKSDDWAEHLIQDIHQLDLSQVAPIDAVYILLSPEGTTVEAYQRTFVDSIAPMLQALESHPLKKVIVVSSTRVYGESAGERVDDDTCPQPSDVQGQVLLNMETLWQQAYPSECVVVCPTGIYGTSVTRMIKLAETTKSYPKLHWSNRIHIDDLVAFLAHLLHVEHTEKSYICSNSQPLPLHEIIQWFQQQLGFPALVLESNMPSGKQIYATRMQQMNFELQHPHCFDDYLALLAERESK</sequence>
<dbReference type="GO" id="GO:0004029">
    <property type="term" value="F:aldehyde dehydrogenase (NAD+) activity"/>
    <property type="evidence" value="ECO:0007669"/>
    <property type="project" value="TreeGrafter"/>
</dbReference>
<dbReference type="InterPro" id="IPR051783">
    <property type="entry name" value="NAD(P)-dependent_oxidoreduct"/>
</dbReference>
<name>A0AA42IGM9_ACIJO</name>
<dbReference type="Pfam" id="PF01370">
    <property type="entry name" value="Epimerase"/>
    <property type="match status" value="1"/>
</dbReference>
<evidence type="ECO:0000259" key="1">
    <source>
        <dbReference type="Pfam" id="PF01370"/>
    </source>
</evidence>
<dbReference type="InterPro" id="IPR036291">
    <property type="entry name" value="NAD(P)-bd_dom_sf"/>
</dbReference>
<dbReference type="PANTHER" id="PTHR48079:SF6">
    <property type="entry name" value="NAD(P)-BINDING DOMAIN-CONTAINING PROTEIN-RELATED"/>
    <property type="match status" value="1"/>
</dbReference>
<feature type="domain" description="NAD-dependent epimerase/dehydratase" evidence="1">
    <location>
        <begin position="13"/>
        <end position="193"/>
    </location>
</feature>
<protein>
    <submittedName>
        <fullName evidence="2">NAD-dependent epimerase/dehydratase family protein</fullName>
    </submittedName>
</protein>